<dbReference type="Proteomes" id="UP000241690">
    <property type="component" value="Unassembled WGS sequence"/>
</dbReference>
<dbReference type="AlphaFoldDB" id="A0A2T4A5K4"/>
<dbReference type="PANTHER" id="PTHR33112:SF1">
    <property type="entry name" value="HETEROKARYON INCOMPATIBILITY DOMAIN-CONTAINING PROTEIN"/>
    <property type="match status" value="1"/>
</dbReference>
<dbReference type="STRING" id="983964.A0A2T4A5K4"/>
<feature type="region of interest" description="Disordered" evidence="1">
    <location>
        <begin position="1"/>
        <end position="37"/>
    </location>
</feature>
<dbReference type="RefSeq" id="XP_024771930.1">
    <property type="nucleotide sequence ID" value="XM_024919480.1"/>
</dbReference>
<sequence length="314" mass="36026">MESNSQDIILASDASKKRKRPTDASHIQTAPKEPPSPEFLCQDCVSLDLSQAFSVEDAGDESASVPWGYFNNWVVDVGHRYRVTRATNCNLCQMLITSRVDEGDPELHSDRYWIRAVSFMKMSGLVEVGCEQWKPRDFPFLMLFSNKNYSLKKNRKRVRALIQQSGYAALRQLNQQQAVPLSLKVIPPVFELAKFQNWFGYCNKNHRLLCRSPKSHLCGTRVIDCQEQSITEHKPGMPYVALSYVWGQPQAQKAVNDGKRLPTQLSLLIRDAMAVTQAMGFRYLWVDRYCMIKTIQQPSMSKFGKWMQYTATPR</sequence>
<feature type="domain" description="Heterokaryon incompatibility" evidence="2">
    <location>
        <begin position="239"/>
        <end position="294"/>
    </location>
</feature>
<dbReference type="Pfam" id="PF06985">
    <property type="entry name" value="HET"/>
    <property type="match status" value="1"/>
</dbReference>
<keyword evidence="4" id="KW-1185">Reference proteome</keyword>
<gene>
    <name evidence="3" type="ORF">M431DRAFT_510438</name>
</gene>
<proteinExistence type="predicted"/>
<accession>A0A2T4A5K4</accession>
<name>A0A2T4A5K4_TRIHA</name>
<organism evidence="3 4">
    <name type="scientific">Trichoderma harzianum CBS 226.95</name>
    <dbReference type="NCBI Taxonomy" id="983964"/>
    <lineage>
        <taxon>Eukaryota</taxon>
        <taxon>Fungi</taxon>
        <taxon>Dikarya</taxon>
        <taxon>Ascomycota</taxon>
        <taxon>Pezizomycotina</taxon>
        <taxon>Sordariomycetes</taxon>
        <taxon>Hypocreomycetidae</taxon>
        <taxon>Hypocreales</taxon>
        <taxon>Hypocreaceae</taxon>
        <taxon>Trichoderma</taxon>
    </lineage>
</organism>
<dbReference type="GeneID" id="36628049"/>
<evidence type="ECO:0000313" key="4">
    <source>
        <dbReference type="Proteomes" id="UP000241690"/>
    </source>
</evidence>
<evidence type="ECO:0000256" key="1">
    <source>
        <dbReference type="SAM" id="MobiDB-lite"/>
    </source>
</evidence>
<protein>
    <recommendedName>
        <fullName evidence="2">Heterokaryon incompatibility domain-containing protein</fullName>
    </recommendedName>
</protein>
<dbReference type="EMBL" id="KZ679684">
    <property type="protein sequence ID" value="PTB52253.1"/>
    <property type="molecule type" value="Genomic_DNA"/>
</dbReference>
<evidence type="ECO:0000313" key="3">
    <source>
        <dbReference type="EMBL" id="PTB52253.1"/>
    </source>
</evidence>
<dbReference type="PANTHER" id="PTHR33112">
    <property type="entry name" value="DOMAIN PROTEIN, PUTATIVE-RELATED"/>
    <property type="match status" value="1"/>
</dbReference>
<reference evidence="3 4" key="1">
    <citation type="submission" date="2016-07" db="EMBL/GenBank/DDBJ databases">
        <title>Multiple horizontal gene transfer events from other fungi enriched the ability of initially mycotrophic Trichoderma (Ascomycota) to feed on dead plant biomass.</title>
        <authorList>
            <consortium name="DOE Joint Genome Institute"/>
            <person name="Aerts A."/>
            <person name="Atanasova L."/>
            <person name="Chenthamara K."/>
            <person name="Zhang J."/>
            <person name="Grujic M."/>
            <person name="Henrissat B."/>
            <person name="Kuo A."/>
            <person name="Salamov A."/>
            <person name="Lipzen A."/>
            <person name="Labutti K."/>
            <person name="Barry K."/>
            <person name="Miao Y."/>
            <person name="Rahimi M.J."/>
            <person name="Shen Q."/>
            <person name="Grigoriev I.V."/>
            <person name="Kubicek C.P."/>
            <person name="Druzhinina I.S."/>
        </authorList>
    </citation>
    <scope>NUCLEOTIDE SEQUENCE [LARGE SCALE GENOMIC DNA]</scope>
    <source>
        <strain evidence="3 4">CBS 226.95</strain>
    </source>
</reference>
<evidence type="ECO:0000259" key="2">
    <source>
        <dbReference type="Pfam" id="PF06985"/>
    </source>
</evidence>
<dbReference type="InterPro" id="IPR010730">
    <property type="entry name" value="HET"/>
</dbReference>